<dbReference type="GO" id="GO:0009235">
    <property type="term" value="P:cobalamin metabolic process"/>
    <property type="evidence" value="ECO:0007669"/>
    <property type="project" value="TreeGrafter"/>
</dbReference>
<evidence type="ECO:0000313" key="13">
    <source>
        <dbReference type="Proteomes" id="UP000747542"/>
    </source>
</evidence>
<comment type="subcellular location">
    <subcellularLocation>
        <location evidence="3">Cytoplasm</location>
    </subcellularLocation>
</comment>
<comment type="cofactor">
    <cofactor evidence="2">
        <name>FAD</name>
        <dbReference type="ChEBI" id="CHEBI:57692"/>
    </cofactor>
</comment>
<dbReference type="AlphaFoldDB" id="A0A8J5KBH2"/>
<comment type="similarity">
    <text evidence="4">Belongs to the MMACHC family.</text>
</comment>
<dbReference type="GO" id="GO:0033787">
    <property type="term" value="F:cyanocobalamin reductase (cyanide-eliminating) (NADP+) activity"/>
    <property type="evidence" value="ECO:0007669"/>
    <property type="project" value="TreeGrafter"/>
</dbReference>
<keyword evidence="10" id="KW-0560">Oxidoreductase</keyword>
<evidence type="ECO:0000256" key="5">
    <source>
        <dbReference type="ARBA" id="ARBA00022490"/>
    </source>
</evidence>
<name>A0A8J5KBH2_HOMAM</name>
<keyword evidence="8" id="KW-0274">FAD</keyword>
<keyword evidence="7" id="KW-0288">FMN</keyword>
<dbReference type="InterPro" id="IPR032037">
    <property type="entry name" value="MMACHC"/>
</dbReference>
<keyword evidence="13" id="KW-1185">Reference proteome</keyword>
<dbReference type="PANTHER" id="PTHR31457">
    <property type="entry name" value="METHYLMALONIC ACIDURIA AND HOMOCYSTINURIA TYPE C PROTEIN"/>
    <property type="match status" value="1"/>
</dbReference>
<dbReference type="GO" id="GO:0071949">
    <property type="term" value="F:FAD binding"/>
    <property type="evidence" value="ECO:0007669"/>
    <property type="project" value="TreeGrafter"/>
</dbReference>
<evidence type="ECO:0000256" key="2">
    <source>
        <dbReference type="ARBA" id="ARBA00001974"/>
    </source>
</evidence>
<evidence type="ECO:0000256" key="11">
    <source>
        <dbReference type="ARBA" id="ARBA00031313"/>
    </source>
</evidence>
<keyword evidence="9" id="KW-0521">NADP</keyword>
<evidence type="ECO:0000256" key="1">
    <source>
        <dbReference type="ARBA" id="ARBA00001917"/>
    </source>
</evidence>
<comment type="cofactor">
    <cofactor evidence="1">
        <name>FMN</name>
        <dbReference type="ChEBI" id="CHEBI:58210"/>
    </cofactor>
</comment>
<comment type="caution">
    <text evidence="12">The sequence shown here is derived from an EMBL/GenBank/DDBJ whole genome shotgun (WGS) entry which is preliminary data.</text>
</comment>
<dbReference type="Proteomes" id="UP000747542">
    <property type="component" value="Unassembled WGS sequence"/>
</dbReference>
<gene>
    <name evidence="12" type="primary">MMACHC-L</name>
    <name evidence="12" type="ORF">Hamer_G013702</name>
</gene>
<keyword evidence="5" id="KW-0963">Cytoplasm</keyword>
<reference evidence="12" key="1">
    <citation type="journal article" date="2021" name="Sci. Adv.">
        <title>The American lobster genome reveals insights on longevity, neural, and immune adaptations.</title>
        <authorList>
            <person name="Polinski J.M."/>
            <person name="Zimin A.V."/>
            <person name="Clark K.F."/>
            <person name="Kohn A.B."/>
            <person name="Sadowski N."/>
            <person name="Timp W."/>
            <person name="Ptitsyn A."/>
            <person name="Khanna P."/>
            <person name="Romanova D.Y."/>
            <person name="Williams P."/>
            <person name="Greenwood S.J."/>
            <person name="Moroz L.L."/>
            <person name="Walt D.R."/>
            <person name="Bodnar A.G."/>
        </authorList>
    </citation>
    <scope>NUCLEOTIDE SEQUENCE</scope>
    <source>
        <strain evidence="12">GMGI-L3</strain>
    </source>
</reference>
<proteinExistence type="inferred from homology"/>
<evidence type="ECO:0000256" key="3">
    <source>
        <dbReference type="ARBA" id="ARBA00004496"/>
    </source>
</evidence>
<dbReference type="OrthoDB" id="409189at2759"/>
<evidence type="ECO:0000256" key="10">
    <source>
        <dbReference type="ARBA" id="ARBA00023002"/>
    </source>
</evidence>
<sequence>MSVPTVISSDKLSKYDTVQEQSPKQTIPLKELTHIENRLTSVLSPRGFECHPFKIGWYNEQVAPCFRLPYHDDTLSFVIISTPSMFEKAFIPFLATVDDLKIKQDPLDQCMVQCFTPVKEEFPGISIETIHDFEMTPNKRPKILVQTAGHIAGAVRLYQRKDLTSDPWDPMKKVFGVCLHPHYGGWFALRGVITYTSLHCPELPRQQPRDILTTEADVIELLQRYNDHWQDWSFRDIIPVKEKYSQEQREYFSTKPGDRQKLIEKYCNSLKINAKA</sequence>
<protein>
    <recommendedName>
        <fullName evidence="11">Cyanocobalamin reductase (cyanide-eliminating)</fullName>
    </recommendedName>
</protein>
<organism evidence="12 13">
    <name type="scientific">Homarus americanus</name>
    <name type="common">American lobster</name>
    <dbReference type="NCBI Taxonomy" id="6706"/>
    <lineage>
        <taxon>Eukaryota</taxon>
        <taxon>Metazoa</taxon>
        <taxon>Ecdysozoa</taxon>
        <taxon>Arthropoda</taxon>
        <taxon>Crustacea</taxon>
        <taxon>Multicrustacea</taxon>
        <taxon>Malacostraca</taxon>
        <taxon>Eumalacostraca</taxon>
        <taxon>Eucarida</taxon>
        <taxon>Decapoda</taxon>
        <taxon>Pleocyemata</taxon>
        <taxon>Astacidea</taxon>
        <taxon>Nephropoidea</taxon>
        <taxon>Nephropidae</taxon>
        <taxon>Homarus</taxon>
    </lineage>
</organism>
<dbReference type="CDD" id="cd12959">
    <property type="entry name" value="MMACHC-like"/>
    <property type="match status" value="1"/>
</dbReference>
<evidence type="ECO:0000256" key="7">
    <source>
        <dbReference type="ARBA" id="ARBA00022643"/>
    </source>
</evidence>
<evidence type="ECO:0000256" key="8">
    <source>
        <dbReference type="ARBA" id="ARBA00022827"/>
    </source>
</evidence>
<evidence type="ECO:0000256" key="9">
    <source>
        <dbReference type="ARBA" id="ARBA00022857"/>
    </source>
</evidence>
<evidence type="ECO:0000256" key="6">
    <source>
        <dbReference type="ARBA" id="ARBA00022630"/>
    </source>
</evidence>
<dbReference type="Pfam" id="PF16690">
    <property type="entry name" value="MMACHC"/>
    <property type="match status" value="1"/>
</dbReference>
<evidence type="ECO:0000313" key="12">
    <source>
        <dbReference type="EMBL" id="KAG7171252.1"/>
    </source>
</evidence>
<dbReference type="GO" id="GO:0005737">
    <property type="term" value="C:cytoplasm"/>
    <property type="evidence" value="ECO:0007669"/>
    <property type="project" value="UniProtKB-SubCell"/>
</dbReference>
<accession>A0A8J5KBH2</accession>
<dbReference type="PANTHER" id="PTHR31457:SF2">
    <property type="entry name" value="CYANOCOBALAMIN REDUCTASE _ ALKYLCOBALAMIN DEALKYLASE"/>
    <property type="match status" value="1"/>
</dbReference>
<evidence type="ECO:0000256" key="4">
    <source>
        <dbReference type="ARBA" id="ARBA00007762"/>
    </source>
</evidence>
<keyword evidence="6" id="KW-0285">Flavoprotein</keyword>
<dbReference type="EMBL" id="JAHLQT010012455">
    <property type="protein sequence ID" value="KAG7171252.1"/>
    <property type="molecule type" value="Genomic_DNA"/>
</dbReference>
<dbReference type="GO" id="GO:0032451">
    <property type="term" value="F:demethylase activity"/>
    <property type="evidence" value="ECO:0007669"/>
    <property type="project" value="TreeGrafter"/>
</dbReference>